<evidence type="ECO:0000256" key="8">
    <source>
        <dbReference type="PROSITE-ProRule" id="PRU00339"/>
    </source>
</evidence>
<keyword evidence="10" id="KW-0732">Signal</keyword>
<dbReference type="InterPro" id="IPR003594">
    <property type="entry name" value="HATPase_dom"/>
</dbReference>
<dbReference type="PROSITE" id="PS50005">
    <property type="entry name" value="TPR"/>
    <property type="match status" value="1"/>
</dbReference>
<dbReference type="SUPFAM" id="SSF48452">
    <property type="entry name" value="TPR-like"/>
    <property type="match status" value="1"/>
</dbReference>
<dbReference type="Gene3D" id="1.25.40.10">
    <property type="entry name" value="Tetratricopeptide repeat domain"/>
    <property type="match status" value="1"/>
</dbReference>
<evidence type="ECO:0000256" key="1">
    <source>
        <dbReference type="ARBA" id="ARBA00000085"/>
    </source>
</evidence>
<evidence type="ECO:0000313" key="12">
    <source>
        <dbReference type="EMBL" id="NMH28630.1"/>
    </source>
</evidence>
<comment type="caution">
    <text evidence="12">The sequence shown here is derived from an EMBL/GenBank/DDBJ whole genome shotgun (WGS) entry which is preliminary data.</text>
</comment>
<dbReference type="SMART" id="SM00387">
    <property type="entry name" value="HATPase_c"/>
    <property type="match status" value="1"/>
</dbReference>
<feature type="transmembrane region" description="Helical" evidence="9">
    <location>
        <begin position="491"/>
        <end position="511"/>
    </location>
</feature>
<dbReference type="SMART" id="SM00028">
    <property type="entry name" value="TPR"/>
    <property type="match status" value="4"/>
</dbReference>
<evidence type="ECO:0000256" key="3">
    <source>
        <dbReference type="ARBA" id="ARBA00022553"/>
    </source>
</evidence>
<dbReference type="InterPro" id="IPR011990">
    <property type="entry name" value="TPR-like_helical_dom_sf"/>
</dbReference>
<dbReference type="PANTHER" id="PTHR41523">
    <property type="entry name" value="TWO-COMPONENT SYSTEM SENSOR PROTEIN"/>
    <property type="match status" value="1"/>
</dbReference>
<accession>A0A972FNR9</accession>
<keyword evidence="9" id="KW-0812">Transmembrane</keyword>
<keyword evidence="9" id="KW-0472">Membrane</keyword>
<evidence type="ECO:0000256" key="5">
    <source>
        <dbReference type="ARBA" id="ARBA00022741"/>
    </source>
</evidence>
<evidence type="ECO:0000313" key="13">
    <source>
        <dbReference type="Proteomes" id="UP000712080"/>
    </source>
</evidence>
<protein>
    <recommendedName>
        <fullName evidence="2">histidine kinase</fullName>
        <ecNumber evidence="2">2.7.13.3</ecNumber>
    </recommendedName>
</protein>
<feature type="chain" id="PRO_5037156072" description="histidine kinase" evidence="10">
    <location>
        <begin position="25"/>
        <end position="746"/>
    </location>
</feature>
<dbReference type="Pfam" id="PF13424">
    <property type="entry name" value="TPR_12"/>
    <property type="match status" value="1"/>
</dbReference>
<keyword evidence="4" id="KW-0808">Transferase</keyword>
<dbReference type="GO" id="GO:0005524">
    <property type="term" value="F:ATP binding"/>
    <property type="evidence" value="ECO:0007669"/>
    <property type="project" value="UniProtKB-KW"/>
</dbReference>
<evidence type="ECO:0000256" key="4">
    <source>
        <dbReference type="ARBA" id="ARBA00022679"/>
    </source>
</evidence>
<dbReference type="SUPFAM" id="SSF55874">
    <property type="entry name" value="ATPase domain of HSP90 chaperone/DNA topoisomerase II/histidine kinase"/>
    <property type="match status" value="1"/>
</dbReference>
<evidence type="ECO:0000256" key="9">
    <source>
        <dbReference type="SAM" id="Phobius"/>
    </source>
</evidence>
<dbReference type="Gene3D" id="3.30.450.20">
    <property type="entry name" value="PAS domain"/>
    <property type="match status" value="1"/>
</dbReference>
<dbReference type="Proteomes" id="UP000712080">
    <property type="component" value="Unassembled WGS sequence"/>
</dbReference>
<dbReference type="Pfam" id="PF07568">
    <property type="entry name" value="HisKA_2"/>
    <property type="match status" value="1"/>
</dbReference>
<keyword evidence="3" id="KW-0597">Phosphoprotein</keyword>
<keyword evidence="13" id="KW-1185">Reference proteome</keyword>
<dbReference type="Pfam" id="PF13581">
    <property type="entry name" value="HATPase_c_2"/>
    <property type="match status" value="1"/>
</dbReference>
<feature type="repeat" description="TPR" evidence="8">
    <location>
        <begin position="254"/>
        <end position="287"/>
    </location>
</feature>
<dbReference type="PANTHER" id="PTHR41523:SF8">
    <property type="entry name" value="ETHYLENE RESPONSE SENSOR PROTEIN"/>
    <property type="match status" value="1"/>
</dbReference>
<evidence type="ECO:0000256" key="10">
    <source>
        <dbReference type="SAM" id="SignalP"/>
    </source>
</evidence>
<feature type="domain" description="Histidine kinase/HSP90-like ATPase" evidence="11">
    <location>
        <begin position="646"/>
        <end position="744"/>
    </location>
</feature>
<reference evidence="12" key="1">
    <citation type="submission" date="2020-02" db="EMBL/GenBank/DDBJ databases">
        <title>Flavobacterium sp. genome.</title>
        <authorList>
            <person name="Jung H.S."/>
            <person name="Baek J.H."/>
            <person name="Jeon C.O."/>
        </authorList>
    </citation>
    <scope>NUCLEOTIDE SEQUENCE</scope>
    <source>
        <strain evidence="12">SE-s28</strain>
    </source>
</reference>
<keyword evidence="6" id="KW-0418">Kinase</keyword>
<proteinExistence type="predicted"/>
<dbReference type="GO" id="GO:0004673">
    <property type="term" value="F:protein histidine kinase activity"/>
    <property type="evidence" value="ECO:0007669"/>
    <property type="project" value="UniProtKB-EC"/>
</dbReference>
<name>A0A972FNR9_9FLAO</name>
<evidence type="ECO:0000256" key="6">
    <source>
        <dbReference type="ARBA" id="ARBA00022777"/>
    </source>
</evidence>
<evidence type="ECO:0000256" key="7">
    <source>
        <dbReference type="ARBA" id="ARBA00022840"/>
    </source>
</evidence>
<evidence type="ECO:0000256" key="2">
    <source>
        <dbReference type="ARBA" id="ARBA00012438"/>
    </source>
</evidence>
<dbReference type="InterPro" id="IPR019734">
    <property type="entry name" value="TPR_rpt"/>
</dbReference>
<sequence length="746" mass="85825">MAKQLFFYALLFFQALLMPVAASAQKVTFKDEAEMTQAAQSVSKLQGTQLADRYFEICFWYIFNKNDQTDKIKTYAVEGKQLSDKLNYGLGKGKYALAMAHLYQIQHDYPNGKKASSLAIAIFDKQKSFDLLGEAWVMLWSNHCLSGLPYEKRNPYLFRAAIYFKKAGNLKREGDCYKEAGDVCQLLGQGAEALQYLKKAAALYQKAHYDQLHTTYDLLGSVYNSLGDYKEAIRYGLLAVRTAEKLKDDSMLMCPIYNRLGSSYVQIEQFDPALNYYNKALGYAERYQDIVAITTMVFNIAEVQISQHKTDEALTFTLQMLRKHPDMKKVDEGILDCLLVHLYLMKQNFPLAKKHAAGVEKMLSVQKLNYISYTNSLNMLIPLYLGSSDLKRAEFWIARYDSVSKLTDSEINRDKLLYWKFKMDSIKGDYKGAIRRFQEFKIWTDKVLIESKSRQINQLNVLYETEKKDKDILLLTKRTQIQNDNLAKEKLIRNIILGSLISVIIILFLLYKGYRLKQRSNMLLQKQQAEINDKNKSLEHLLQEKEWLLREIHHRVKNNLHMVTGLLESQTEFIKGKEARRAIADSQHRVQAMSLIHQKLYQTENLSMTDMPSYITELVDYLQQASESGDGVRFMLDIDKVDFPLSHTVPIGLILNEAITNAMKYAFPNRREKIVGISLKEQEDNSFVLEVSDNGVGLPDGFDLHNPNSLGTRLIYGLSLDIHADIEMFSDKGTHIVIRFSLPTND</sequence>
<keyword evidence="7" id="KW-0067">ATP-binding</keyword>
<gene>
    <name evidence="12" type="ORF">G6047_11360</name>
</gene>
<keyword evidence="9" id="KW-1133">Transmembrane helix</keyword>
<dbReference type="EC" id="2.7.13.3" evidence="2"/>
<dbReference type="EMBL" id="JAAMPU010000106">
    <property type="protein sequence ID" value="NMH28630.1"/>
    <property type="molecule type" value="Genomic_DNA"/>
</dbReference>
<organism evidence="12 13">
    <name type="scientific">Flavobacterium silvaticum</name>
    <dbReference type="NCBI Taxonomy" id="1852020"/>
    <lineage>
        <taxon>Bacteria</taxon>
        <taxon>Pseudomonadati</taxon>
        <taxon>Bacteroidota</taxon>
        <taxon>Flavobacteriia</taxon>
        <taxon>Flavobacteriales</taxon>
        <taxon>Flavobacteriaceae</taxon>
        <taxon>Flavobacterium</taxon>
    </lineage>
</organism>
<keyword evidence="8" id="KW-0802">TPR repeat</keyword>
<dbReference type="RefSeq" id="WP_169527737.1">
    <property type="nucleotide sequence ID" value="NZ_JAAMPU010000106.1"/>
</dbReference>
<feature type="signal peptide" evidence="10">
    <location>
        <begin position="1"/>
        <end position="24"/>
    </location>
</feature>
<dbReference type="AlphaFoldDB" id="A0A972FNR9"/>
<keyword evidence="5" id="KW-0547">Nucleotide-binding</keyword>
<comment type="catalytic activity">
    <reaction evidence="1">
        <text>ATP + protein L-histidine = ADP + protein N-phospho-L-histidine.</text>
        <dbReference type="EC" id="2.7.13.3"/>
    </reaction>
</comment>
<dbReference type="InterPro" id="IPR036890">
    <property type="entry name" value="HATPase_C_sf"/>
</dbReference>
<evidence type="ECO:0000259" key="11">
    <source>
        <dbReference type="SMART" id="SM00387"/>
    </source>
</evidence>
<dbReference type="Gene3D" id="3.30.565.10">
    <property type="entry name" value="Histidine kinase-like ATPase, C-terminal domain"/>
    <property type="match status" value="1"/>
</dbReference>
<dbReference type="InterPro" id="IPR011495">
    <property type="entry name" value="Sig_transdc_His_kin_sub2_dim/P"/>
</dbReference>